<accession>A0A2M8EX84</accession>
<dbReference type="EMBL" id="PFSC01000141">
    <property type="protein sequence ID" value="PJC30473.1"/>
    <property type="molecule type" value="Genomic_DNA"/>
</dbReference>
<dbReference type="PROSITE" id="PS51318">
    <property type="entry name" value="TAT"/>
    <property type="match status" value="1"/>
</dbReference>
<gene>
    <name evidence="1" type="ORF">CO051_05510</name>
</gene>
<dbReference type="InterPro" id="IPR019546">
    <property type="entry name" value="TAT_signal_bac_arc"/>
</dbReference>
<evidence type="ECO:0000313" key="1">
    <source>
        <dbReference type="EMBL" id="PJC30473.1"/>
    </source>
</evidence>
<protein>
    <submittedName>
        <fullName evidence="1">Uncharacterized protein</fullName>
    </submittedName>
</protein>
<dbReference type="NCBIfam" id="TIGR01409">
    <property type="entry name" value="TAT_signal_seq"/>
    <property type="match status" value="1"/>
</dbReference>
<organism evidence="1 2">
    <name type="scientific">Candidatus Roizmanbacteria bacterium CG_4_9_14_0_2_um_filter_39_13</name>
    <dbReference type="NCBI Taxonomy" id="1974839"/>
    <lineage>
        <taxon>Bacteria</taxon>
        <taxon>Candidatus Roizmaniibacteriota</taxon>
    </lineage>
</organism>
<dbReference type="InterPro" id="IPR006311">
    <property type="entry name" value="TAT_signal"/>
</dbReference>
<dbReference type="AlphaFoldDB" id="A0A2M8EX84"/>
<comment type="caution">
    <text evidence="1">The sequence shown here is derived from an EMBL/GenBank/DDBJ whole genome shotgun (WGS) entry which is preliminary data.</text>
</comment>
<evidence type="ECO:0000313" key="2">
    <source>
        <dbReference type="Proteomes" id="UP000231383"/>
    </source>
</evidence>
<sequence length="289" mass="31311">MEISRRGFVRNAAALAGAAALYPFRVEARGKKDTLAQLVEAGKLREGVRNIYWAPLMYVDGALAPGQVFKIADYMNATMAAGASSRTVDTQKEYIDTQDVTHETNPFELGEVNKIVTAMQATAAHVQHEFISQNGLKGVDVRTRYGANIEDSPRATQIKFRLGAGTSVLYVHSPNEHYHEGAISNLYAAWQQNQLKDVFIMTNNGELALTTGALGAKAALLRNGEENTPVSDLAGVLSHAKLGSGDAHYLLSLVEPNADYAKQAISDPGVGNELFVGFNTHSFETFPVR</sequence>
<dbReference type="Proteomes" id="UP000231383">
    <property type="component" value="Unassembled WGS sequence"/>
</dbReference>
<reference evidence="2" key="1">
    <citation type="submission" date="2017-09" db="EMBL/GenBank/DDBJ databases">
        <title>Depth-based differentiation of microbial function through sediment-hosted aquifers and enrichment of novel symbionts in the deep terrestrial subsurface.</title>
        <authorList>
            <person name="Probst A.J."/>
            <person name="Ladd B."/>
            <person name="Jarett J.K."/>
            <person name="Geller-Mcgrath D.E."/>
            <person name="Sieber C.M.K."/>
            <person name="Emerson J.B."/>
            <person name="Anantharaman K."/>
            <person name="Thomas B.C."/>
            <person name="Malmstrom R."/>
            <person name="Stieglmeier M."/>
            <person name="Klingl A."/>
            <person name="Woyke T."/>
            <person name="Ryan C.M."/>
            <person name="Banfield J.F."/>
        </authorList>
    </citation>
    <scope>NUCLEOTIDE SEQUENCE [LARGE SCALE GENOMIC DNA]</scope>
</reference>
<proteinExistence type="predicted"/>
<name>A0A2M8EX84_9BACT</name>